<proteinExistence type="predicted"/>
<organism evidence="3">
    <name type="scientific">Tanacetum cinerariifolium</name>
    <name type="common">Dalmatian daisy</name>
    <name type="synonym">Chrysanthemum cinerariifolium</name>
    <dbReference type="NCBI Taxonomy" id="118510"/>
    <lineage>
        <taxon>Eukaryota</taxon>
        <taxon>Viridiplantae</taxon>
        <taxon>Streptophyta</taxon>
        <taxon>Embryophyta</taxon>
        <taxon>Tracheophyta</taxon>
        <taxon>Spermatophyta</taxon>
        <taxon>Magnoliopsida</taxon>
        <taxon>eudicotyledons</taxon>
        <taxon>Gunneridae</taxon>
        <taxon>Pentapetalae</taxon>
        <taxon>asterids</taxon>
        <taxon>campanulids</taxon>
        <taxon>Asterales</taxon>
        <taxon>Asteraceae</taxon>
        <taxon>Asteroideae</taxon>
        <taxon>Anthemideae</taxon>
        <taxon>Anthemidinae</taxon>
        <taxon>Tanacetum</taxon>
    </lineage>
</organism>
<evidence type="ECO:0000313" key="3">
    <source>
        <dbReference type="EMBL" id="GEZ88497.1"/>
    </source>
</evidence>
<name>A0A699IV93_TANCI</name>
<comment type="caution">
    <text evidence="3">The sequence shown here is derived from an EMBL/GenBank/DDBJ whole genome shotgun (WGS) entry which is preliminary data.</text>
</comment>
<evidence type="ECO:0000256" key="2">
    <source>
        <dbReference type="SAM" id="MobiDB-lite"/>
    </source>
</evidence>
<feature type="coiled-coil region" evidence="1">
    <location>
        <begin position="530"/>
        <end position="568"/>
    </location>
</feature>
<sequence length="620" mass="69468">TQLLACIRLCLRGQSCLHAPSTGCGPDVCAIRTSYSSRDCCSLPPEKSAPLYVMRIHYSLVIASGPKFYLSARPKGSIRATLLARSKVTLPERFLCFDRGCPIGEVLLFRSEIGLLIRRFHYLDRRVGWLDRCTRPEGGFYRSEGGLSISEVYSSGVFRFGPEEPNWGYLVSLEVAPLGGSSGGVKISSGGVDLRGFDQFLPMTFQEGVKSGLKLWKEKIFLIDRRAIPFHIPWRHLDSCVADGFPTAFNQDHVDRLKAHIVKFRDIPEGVLVRFRISRVWRNPMCDHVLRRSDNSVMSVYDFLCMPFLDKGTGLLSHATLEEIVVTRPNRKVVTKADNATKQKAFIGLEISTNATKKTRSSKKGSGAGSSAQAAKDRVEQVNDGTLDDGDQCDDTEFAMEDIESLDGVNQSEHINVIPLQTFDPSIRLDVTYPHILHPDKEVNLHVELSKGARRTTIASSRVSRALDVQPQDADDDGNGSDRPYYIPDIYDEGSSSDSPLFTKEDCEEIMERRPLDDKMLTSSNRDKKHQKYMAERDAITVEKAKVEEELVKTMSQLELRERQAEQTQSSVASFFQSDFTPLVQRFLNSGEFNQAFAGVLNTMISVRVERGLRMGRTDA</sequence>
<feature type="region of interest" description="Disordered" evidence="2">
    <location>
        <begin position="462"/>
        <end position="483"/>
    </location>
</feature>
<reference evidence="3" key="1">
    <citation type="journal article" date="2019" name="Sci. Rep.">
        <title>Draft genome of Tanacetum cinerariifolium, the natural source of mosquito coil.</title>
        <authorList>
            <person name="Yamashiro T."/>
            <person name="Shiraishi A."/>
            <person name="Satake H."/>
            <person name="Nakayama K."/>
        </authorList>
    </citation>
    <scope>NUCLEOTIDE SEQUENCE</scope>
</reference>
<keyword evidence="1" id="KW-0175">Coiled coil</keyword>
<dbReference type="EMBL" id="BKCJ010337180">
    <property type="protein sequence ID" value="GEZ88497.1"/>
    <property type="molecule type" value="Genomic_DNA"/>
</dbReference>
<protein>
    <submittedName>
        <fullName evidence="3">Uncharacterized protein</fullName>
    </submittedName>
</protein>
<feature type="non-terminal residue" evidence="3">
    <location>
        <position position="1"/>
    </location>
</feature>
<accession>A0A699IV93</accession>
<evidence type="ECO:0000256" key="1">
    <source>
        <dbReference type="SAM" id="Coils"/>
    </source>
</evidence>
<dbReference type="AlphaFoldDB" id="A0A699IV93"/>
<gene>
    <name evidence="3" type="ORF">Tci_560470</name>
</gene>
<feature type="region of interest" description="Disordered" evidence="2">
    <location>
        <begin position="357"/>
        <end position="392"/>
    </location>
</feature>